<evidence type="ECO:0000313" key="2">
    <source>
        <dbReference type="EMBL" id="KAL2866627.1"/>
    </source>
</evidence>
<gene>
    <name evidence="2" type="ORF">BJX67DRAFT_133834</name>
</gene>
<keyword evidence="3" id="KW-1185">Reference proteome</keyword>
<dbReference type="InterPro" id="IPR038765">
    <property type="entry name" value="Papain-like_cys_pep_sf"/>
</dbReference>
<dbReference type="InterPro" id="IPR001447">
    <property type="entry name" value="Arylamine_N-AcTrfase"/>
</dbReference>
<comment type="similarity">
    <text evidence="1">Belongs to the arylamine N-acetyltransferase family.</text>
</comment>
<dbReference type="PANTHER" id="PTHR11786:SF0">
    <property type="entry name" value="ARYLAMINE N-ACETYLTRANSFERASE 4-RELATED"/>
    <property type="match status" value="1"/>
</dbReference>
<dbReference type="Proteomes" id="UP001610432">
    <property type="component" value="Unassembled WGS sequence"/>
</dbReference>
<name>A0ABR4LQD4_9EURO</name>
<dbReference type="RefSeq" id="XP_070885606.1">
    <property type="nucleotide sequence ID" value="XM_071024575.1"/>
</dbReference>
<comment type="caution">
    <text evidence="2">The sequence shown here is derived from an EMBL/GenBank/DDBJ whole genome shotgun (WGS) entry which is preliminary data.</text>
</comment>
<dbReference type="GeneID" id="98139647"/>
<accession>A0ABR4LQD4</accession>
<dbReference type="Gene3D" id="3.30.2140.20">
    <property type="match status" value="1"/>
</dbReference>
<protein>
    <recommendedName>
        <fullName evidence="4">Arylamine N-acetyltransferase</fullName>
    </recommendedName>
</protein>
<dbReference type="InterPro" id="IPR053710">
    <property type="entry name" value="Arylamine_NAT_domain_sf"/>
</dbReference>
<organism evidence="2 3">
    <name type="scientific">Aspergillus lucknowensis</name>
    <dbReference type="NCBI Taxonomy" id="176173"/>
    <lineage>
        <taxon>Eukaryota</taxon>
        <taxon>Fungi</taxon>
        <taxon>Dikarya</taxon>
        <taxon>Ascomycota</taxon>
        <taxon>Pezizomycotina</taxon>
        <taxon>Eurotiomycetes</taxon>
        <taxon>Eurotiomycetidae</taxon>
        <taxon>Eurotiales</taxon>
        <taxon>Aspergillaceae</taxon>
        <taxon>Aspergillus</taxon>
        <taxon>Aspergillus subgen. Nidulantes</taxon>
    </lineage>
</organism>
<evidence type="ECO:0000313" key="3">
    <source>
        <dbReference type="Proteomes" id="UP001610432"/>
    </source>
</evidence>
<dbReference type="EMBL" id="JBFXLQ010000024">
    <property type="protein sequence ID" value="KAL2866627.1"/>
    <property type="molecule type" value="Genomic_DNA"/>
</dbReference>
<dbReference type="SUPFAM" id="SSF54001">
    <property type="entry name" value="Cysteine proteinases"/>
    <property type="match status" value="1"/>
</dbReference>
<dbReference type="Pfam" id="PF00797">
    <property type="entry name" value="Acetyltransf_2"/>
    <property type="match status" value="1"/>
</dbReference>
<evidence type="ECO:0008006" key="4">
    <source>
        <dbReference type="Google" id="ProtNLM"/>
    </source>
</evidence>
<evidence type="ECO:0000256" key="1">
    <source>
        <dbReference type="ARBA" id="ARBA00006547"/>
    </source>
</evidence>
<proteinExistence type="inferred from homology"/>
<sequence length="321" mass="36374">MTAVYTPDQLEAYLQRIKYANSTSKTGAEHPRLQQLQQFIQEDALAALTELQRRHLGSIPWGNSAIHYSQHHSISTHPSAVFEKLVVRRLDGYCMENTNLLYVVLRSLGYQAYPGAGRVSKTPANPNVIGADVRYAPLGHMVLIVTINQRRYMVDVGFGNNVPTRPLPLEENTITRNIAPTEMRLIKESLPESVDQSQKAWIYQIRFSTESDWIPIYAFTEMEFLPQDFAMMNFSTSKGSTSWFTQAVVCVQLLLDEAEGELQGLYILAGKEVKRRIHGNTEVVQTLQDEEDRVKALEKWFGMRLLDHEVAGIVGLGTEMK</sequence>
<dbReference type="PANTHER" id="PTHR11786">
    <property type="entry name" value="N-HYDROXYARYLAMINE O-ACETYLTRANSFERASE"/>
    <property type="match status" value="1"/>
</dbReference>
<reference evidence="2 3" key="1">
    <citation type="submission" date="2024-07" db="EMBL/GenBank/DDBJ databases">
        <title>Section-level genome sequencing and comparative genomics of Aspergillus sections Usti and Cavernicolus.</title>
        <authorList>
            <consortium name="Lawrence Berkeley National Laboratory"/>
            <person name="Nybo J.L."/>
            <person name="Vesth T.C."/>
            <person name="Theobald S."/>
            <person name="Frisvad J.C."/>
            <person name="Larsen T.O."/>
            <person name="Kjaerboelling I."/>
            <person name="Rothschild-Mancinelli K."/>
            <person name="Lyhne E.K."/>
            <person name="Kogle M.E."/>
            <person name="Barry K."/>
            <person name="Clum A."/>
            <person name="Na H."/>
            <person name="Ledsgaard L."/>
            <person name="Lin J."/>
            <person name="Lipzen A."/>
            <person name="Kuo A."/>
            <person name="Riley R."/>
            <person name="Mondo S."/>
            <person name="Labutti K."/>
            <person name="Haridas S."/>
            <person name="Pangalinan J."/>
            <person name="Salamov A.A."/>
            <person name="Simmons B.A."/>
            <person name="Magnuson J.K."/>
            <person name="Chen J."/>
            <person name="Drula E."/>
            <person name="Henrissat B."/>
            <person name="Wiebenga A."/>
            <person name="Lubbers R.J."/>
            <person name="Gomes A.C."/>
            <person name="Macurrencykelacurrency M.R."/>
            <person name="Stajich J."/>
            <person name="Grigoriev I.V."/>
            <person name="Mortensen U.H."/>
            <person name="De Vries R.P."/>
            <person name="Baker S.E."/>
            <person name="Andersen M.R."/>
        </authorList>
    </citation>
    <scope>NUCLEOTIDE SEQUENCE [LARGE SCALE GENOMIC DNA]</scope>
    <source>
        <strain evidence="2 3">CBS 449.75</strain>
    </source>
</reference>